<accession>A0A2P5K9Z8</accession>
<feature type="compositionally biased region" description="Low complexity" evidence="1">
    <location>
        <begin position="139"/>
        <end position="151"/>
    </location>
</feature>
<dbReference type="OrthoDB" id="9779968at2"/>
<dbReference type="AlphaFoldDB" id="A0A2P5K9Z8"/>
<feature type="compositionally biased region" description="Pro residues" evidence="1">
    <location>
        <begin position="124"/>
        <end position="138"/>
    </location>
</feature>
<feature type="region of interest" description="Disordered" evidence="1">
    <location>
        <begin position="120"/>
        <end position="164"/>
    </location>
</feature>
<proteinExistence type="predicted"/>
<evidence type="ECO:0000313" key="3">
    <source>
        <dbReference type="Proteomes" id="UP000243096"/>
    </source>
</evidence>
<name>A0A2P5K9Z8_9BURK</name>
<evidence type="ECO:0000256" key="1">
    <source>
        <dbReference type="SAM" id="MobiDB-lite"/>
    </source>
</evidence>
<keyword evidence="3" id="KW-1185">Reference proteome</keyword>
<gene>
    <name evidence="2" type="ORF">B0O95_10736</name>
</gene>
<dbReference type="PANTHER" id="PTHR43737">
    <property type="entry name" value="BLL7424 PROTEIN"/>
    <property type="match status" value="1"/>
</dbReference>
<dbReference type="EMBL" id="PRDW01000007">
    <property type="protein sequence ID" value="PPB83522.1"/>
    <property type="molecule type" value="Genomic_DNA"/>
</dbReference>
<reference evidence="2 3" key="1">
    <citation type="submission" date="2018-01" db="EMBL/GenBank/DDBJ databases">
        <title>Genomic Encyclopedia of Type Strains, Phase III (KMG-III): the genomes of soil and plant-associated and newly described type strains.</title>
        <authorList>
            <person name="Whitman W."/>
        </authorList>
    </citation>
    <scope>NUCLEOTIDE SEQUENCE [LARGE SCALE GENOMIC DNA]</scope>
    <source>
        <strain evidence="2 3">HKI456</strain>
    </source>
</reference>
<comment type="caution">
    <text evidence="2">The sequence shown here is derived from an EMBL/GenBank/DDBJ whole genome shotgun (WGS) entry which is preliminary data.</text>
</comment>
<dbReference type="Pfam" id="PF07394">
    <property type="entry name" value="DUF1501"/>
    <property type="match status" value="1"/>
</dbReference>
<dbReference type="InterPro" id="IPR010869">
    <property type="entry name" value="DUF1501"/>
</dbReference>
<evidence type="ECO:0000313" key="2">
    <source>
        <dbReference type="EMBL" id="PPB83522.1"/>
    </source>
</evidence>
<sequence length="344" mass="37103">MVAALGREAPVRRMTLILIELSGGNDALNTVIPYEDPRYRQLRPTIGIARERVIPLNGGTGLHPSLAALKPWWDDASLAIVQGVGYPRPNLSHYRSREIWETASASHEYRHDGWLARAFAPSAGQPPSPVQSPLPAQLPLPGEGLSGPGPSREQGRLPRRGPSLEYGDRGYQFATRFARDAFGAAISHAMQRLALARHDPTHAPSVIRLTLSGFDTHHNQPARHAALLAQLADGMVALRGALTELGCWESALIMTYAEFGRRADENADGGTEHGTVAAHFVAGGRVRGGFYGVAPQLSQLDGDGYLPLGIDFRSLYATVLQQGWGIEAAPVLGARFDTLPGLLR</sequence>
<protein>
    <submittedName>
        <fullName evidence="2">Uncharacterized protein (DUF1501 family)</fullName>
    </submittedName>
</protein>
<dbReference type="Proteomes" id="UP000243096">
    <property type="component" value="Unassembled WGS sequence"/>
</dbReference>
<organism evidence="2 3">
    <name type="scientific">Mycetohabitans endofungorum</name>
    <dbReference type="NCBI Taxonomy" id="417203"/>
    <lineage>
        <taxon>Bacteria</taxon>
        <taxon>Pseudomonadati</taxon>
        <taxon>Pseudomonadota</taxon>
        <taxon>Betaproteobacteria</taxon>
        <taxon>Burkholderiales</taxon>
        <taxon>Burkholderiaceae</taxon>
        <taxon>Mycetohabitans</taxon>
    </lineage>
</organism>
<dbReference type="PANTHER" id="PTHR43737:SF1">
    <property type="entry name" value="DUF1501 DOMAIN-CONTAINING PROTEIN"/>
    <property type="match status" value="1"/>
</dbReference>